<dbReference type="Pfam" id="PF20598">
    <property type="entry name" value="DUF6795"/>
    <property type="match status" value="1"/>
</dbReference>
<dbReference type="STRING" id="1792290.MSP8886_00573"/>
<dbReference type="OrthoDB" id="6196922at2"/>
<sequence>MFSFLKKENVTLCPEVHGKLLLNGTPLNNIEIIRSLNYIGEHEYTDSVISDSDGSFSFNSYSIKSRVPNKLFNESRIFQYIYADYDGKIYVIWKSKQPGYNVIFAYAKKLENMLCELSNPKVSFKFYDRTSSERSSLYEYSAHSICRWEDNFEISKVFND</sequence>
<keyword evidence="3" id="KW-1185">Reference proteome</keyword>
<feature type="domain" description="DUF6795" evidence="1">
    <location>
        <begin position="16"/>
        <end position="119"/>
    </location>
</feature>
<reference evidence="2 3" key="1">
    <citation type="submission" date="2016-06" db="EMBL/GenBank/DDBJ databases">
        <authorList>
            <person name="Kjaerup R.B."/>
            <person name="Dalgaard T.S."/>
            <person name="Juul-Madsen H.R."/>
        </authorList>
    </citation>
    <scope>NUCLEOTIDE SEQUENCE [LARGE SCALE GENOMIC DNA]</scope>
    <source>
        <strain evidence="2 3">CECT 8886</strain>
    </source>
</reference>
<dbReference type="AlphaFoldDB" id="A0A1A8T3E4"/>
<protein>
    <recommendedName>
        <fullName evidence="1">DUF6795 domain-containing protein</fullName>
    </recommendedName>
</protein>
<dbReference type="Proteomes" id="UP000092544">
    <property type="component" value="Unassembled WGS sequence"/>
</dbReference>
<name>A0A1A8T3E4_9GAMM</name>
<organism evidence="2 3">
    <name type="scientific">Marinomonas spartinae</name>
    <dbReference type="NCBI Taxonomy" id="1792290"/>
    <lineage>
        <taxon>Bacteria</taxon>
        <taxon>Pseudomonadati</taxon>
        <taxon>Pseudomonadota</taxon>
        <taxon>Gammaproteobacteria</taxon>
        <taxon>Oceanospirillales</taxon>
        <taxon>Oceanospirillaceae</taxon>
        <taxon>Marinomonas</taxon>
    </lineage>
</organism>
<accession>A0A1A8T3E4</accession>
<dbReference type="InterPro" id="IPR046474">
    <property type="entry name" value="DUF6795"/>
</dbReference>
<gene>
    <name evidence="2" type="ORF">MSP8886_00573</name>
</gene>
<proteinExistence type="predicted"/>
<evidence type="ECO:0000313" key="3">
    <source>
        <dbReference type="Proteomes" id="UP000092544"/>
    </source>
</evidence>
<evidence type="ECO:0000259" key="1">
    <source>
        <dbReference type="Pfam" id="PF20598"/>
    </source>
</evidence>
<evidence type="ECO:0000313" key="2">
    <source>
        <dbReference type="EMBL" id="SBS26332.1"/>
    </source>
</evidence>
<dbReference type="RefSeq" id="WP_067012459.1">
    <property type="nucleotide sequence ID" value="NZ_FLOB01000001.1"/>
</dbReference>
<dbReference type="EMBL" id="FLOB01000001">
    <property type="protein sequence ID" value="SBS26332.1"/>
    <property type="molecule type" value="Genomic_DNA"/>
</dbReference>